<name>A0A315ZSH6_9FIRM</name>
<keyword evidence="4" id="KW-1003">Cell membrane</keyword>
<evidence type="ECO:0000256" key="2">
    <source>
        <dbReference type="ARBA" id="ARBA00009047"/>
    </source>
</evidence>
<evidence type="ECO:0000313" key="12">
    <source>
        <dbReference type="Proteomes" id="UP000254051"/>
    </source>
</evidence>
<keyword evidence="6 9" id="KW-0812">Transmembrane</keyword>
<comment type="similarity">
    <text evidence="2">Belongs to the binding-protein-dependent transport system permease family. MalFG subfamily.</text>
</comment>
<evidence type="ECO:0000256" key="8">
    <source>
        <dbReference type="ARBA" id="ARBA00023136"/>
    </source>
</evidence>
<dbReference type="SUPFAM" id="SSF161098">
    <property type="entry name" value="MetI-like"/>
    <property type="match status" value="1"/>
</dbReference>
<feature type="transmembrane region" description="Helical" evidence="9">
    <location>
        <begin position="67"/>
        <end position="90"/>
    </location>
</feature>
<comment type="subcellular location">
    <subcellularLocation>
        <location evidence="1 9">Cell membrane</location>
        <topology evidence="1 9">Multi-pass membrane protein</topology>
    </subcellularLocation>
</comment>
<feature type="transmembrane region" description="Helical" evidence="9">
    <location>
        <begin position="239"/>
        <end position="258"/>
    </location>
</feature>
<feature type="transmembrane region" description="Helical" evidence="9">
    <location>
        <begin position="179"/>
        <end position="201"/>
    </location>
</feature>
<accession>A0A315ZSH6</accession>
<dbReference type="GO" id="GO:0005886">
    <property type="term" value="C:plasma membrane"/>
    <property type="evidence" value="ECO:0007669"/>
    <property type="project" value="UniProtKB-SubCell"/>
</dbReference>
<dbReference type="InterPro" id="IPR035906">
    <property type="entry name" value="MetI-like_sf"/>
</dbReference>
<dbReference type="EMBL" id="UHJJ01000011">
    <property type="protein sequence ID" value="SUQ15267.1"/>
    <property type="molecule type" value="Genomic_DNA"/>
</dbReference>
<protein>
    <submittedName>
        <fullName evidence="11">Carbohydrate ABC transporter membrane protein 2, CUT1 family</fullName>
    </submittedName>
</protein>
<evidence type="ECO:0000256" key="9">
    <source>
        <dbReference type="RuleBase" id="RU363032"/>
    </source>
</evidence>
<dbReference type="Pfam" id="PF00528">
    <property type="entry name" value="BPD_transp_1"/>
    <property type="match status" value="1"/>
</dbReference>
<dbReference type="OrthoDB" id="9771544at2"/>
<dbReference type="Gene3D" id="1.10.3720.10">
    <property type="entry name" value="MetI-like"/>
    <property type="match status" value="1"/>
</dbReference>
<dbReference type="InterPro" id="IPR000515">
    <property type="entry name" value="MetI-like"/>
</dbReference>
<evidence type="ECO:0000256" key="7">
    <source>
        <dbReference type="ARBA" id="ARBA00022989"/>
    </source>
</evidence>
<keyword evidence="8 9" id="KW-0472">Membrane</keyword>
<evidence type="ECO:0000259" key="10">
    <source>
        <dbReference type="PROSITE" id="PS50928"/>
    </source>
</evidence>
<evidence type="ECO:0000313" key="11">
    <source>
        <dbReference type="EMBL" id="SUQ15267.1"/>
    </source>
</evidence>
<dbReference type="PANTHER" id="PTHR32243:SF50">
    <property type="entry name" value="MALTOSE_MALTODEXTRIN TRANSPORT SYSTEM PERMEASE PROTEIN MALG"/>
    <property type="match status" value="1"/>
</dbReference>
<evidence type="ECO:0000256" key="4">
    <source>
        <dbReference type="ARBA" id="ARBA00022475"/>
    </source>
</evidence>
<dbReference type="GO" id="GO:0055085">
    <property type="term" value="P:transmembrane transport"/>
    <property type="evidence" value="ECO:0007669"/>
    <property type="project" value="InterPro"/>
</dbReference>
<feature type="transmembrane region" description="Helical" evidence="9">
    <location>
        <begin position="12"/>
        <end position="32"/>
    </location>
</feature>
<reference evidence="12" key="1">
    <citation type="submission" date="2017-07" db="EMBL/GenBank/DDBJ databases">
        <authorList>
            <person name="Varghese N."/>
            <person name="Submissions S."/>
        </authorList>
    </citation>
    <scope>NUCLEOTIDE SEQUENCE [LARGE SCALE GENOMIC DNA]</scope>
    <source>
        <strain evidence="12">NLAE-zl-C134</strain>
    </source>
</reference>
<keyword evidence="12" id="KW-1185">Reference proteome</keyword>
<keyword evidence="3 9" id="KW-0813">Transport</keyword>
<dbReference type="RefSeq" id="WP_109712938.1">
    <property type="nucleotide sequence ID" value="NZ_QGDS01000011.1"/>
</dbReference>
<gene>
    <name evidence="11" type="ORF">SAMN05216529_11152</name>
</gene>
<dbReference type="PROSITE" id="PS50928">
    <property type="entry name" value="ABC_TM1"/>
    <property type="match status" value="1"/>
</dbReference>
<evidence type="ECO:0000256" key="6">
    <source>
        <dbReference type="ARBA" id="ARBA00022692"/>
    </source>
</evidence>
<dbReference type="AlphaFoldDB" id="A0A315ZSH6"/>
<evidence type="ECO:0000256" key="1">
    <source>
        <dbReference type="ARBA" id="ARBA00004651"/>
    </source>
</evidence>
<proteinExistence type="inferred from homology"/>
<dbReference type="CDD" id="cd06261">
    <property type="entry name" value="TM_PBP2"/>
    <property type="match status" value="1"/>
</dbReference>
<keyword evidence="7 9" id="KW-1133">Transmembrane helix</keyword>
<feature type="domain" description="ABC transmembrane type-1" evidence="10">
    <location>
        <begin position="67"/>
        <end position="258"/>
    </location>
</feature>
<dbReference type="InterPro" id="IPR050901">
    <property type="entry name" value="BP-dep_ABC_trans_perm"/>
</dbReference>
<feature type="transmembrane region" description="Helical" evidence="9">
    <location>
        <begin position="102"/>
        <end position="123"/>
    </location>
</feature>
<organism evidence="11 12">
    <name type="scientific">Faecalicatena contorta</name>
    <dbReference type="NCBI Taxonomy" id="39482"/>
    <lineage>
        <taxon>Bacteria</taxon>
        <taxon>Bacillati</taxon>
        <taxon>Bacillota</taxon>
        <taxon>Clostridia</taxon>
        <taxon>Lachnospirales</taxon>
        <taxon>Lachnospiraceae</taxon>
        <taxon>Faecalicatena</taxon>
    </lineage>
</organism>
<dbReference type="PANTHER" id="PTHR32243">
    <property type="entry name" value="MALTOSE TRANSPORT SYSTEM PERMEASE-RELATED"/>
    <property type="match status" value="1"/>
</dbReference>
<dbReference type="Proteomes" id="UP000254051">
    <property type="component" value="Unassembled WGS sequence"/>
</dbReference>
<sequence>MKKSKGKVWSLILILIMIVFLVPLLYMLSMSFRTADNMYSPSLFVKGMTIHNYVKVIKENPNLIKNFFSSGFVTATTVVLVTICSTMAVFGFSRKNVHGKVLIYNMLLCTLMVPISGLVIPLTQINNKLGLIDNYFGLIFPYVALGIPFAITILQGFMVAIPQELEEAAIVDGCGTVRLFIQIICPMLKPGIVVIVIWQFLTSWNEFFLALCTMTDVTKQTLPLVAQQYNGAYFSQPGALFAALTIVTIPTLIFYVIVQKQFVKGLTAGAVKG</sequence>
<feature type="transmembrane region" description="Helical" evidence="9">
    <location>
        <begin position="135"/>
        <end position="158"/>
    </location>
</feature>
<evidence type="ECO:0000256" key="5">
    <source>
        <dbReference type="ARBA" id="ARBA00022597"/>
    </source>
</evidence>
<keyword evidence="5" id="KW-0762">Sugar transport</keyword>
<evidence type="ECO:0000256" key="3">
    <source>
        <dbReference type="ARBA" id="ARBA00022448"/>
    </source>
</evidence>